<sequence length="375" mass="40868">MAQITEQLGFPLLGNSLAQWTLAAGILLLTLALTMLVKWVLVNRLAALSKRVKLTFVDALSVALDKTYLFLLFFPWLLFAASWLELPAPLSKSLSVLATISFFIQVGIWLSAAASTFIQHSRQHALATNAAAATSLAAVSFLSRLVIWAIVLLLTLDNIGIDVTALVAGLGVGGIAVALAIQNILGDLFASLSIIIDKPFEIGDFIVVGDFMGVVANIGLKTTRISSLGGEQIVFSNSDLLASRVRNYKRMQQRRVVFGFGVLYQTTADQLAKIPTMVREIIEGLELTTFDRAHFFRFGESSLDFEVVYYVQSADYNVYMDTQQAINLALVRQFAEHDIVFAYPTRSLYVEAPVPVTFDKAPDDVGPDDAGPAPA</sequence>
<keyword evidence="12" id="KW-1185">Reference proteome</keyword>
<dbReference type="SUPFAM" id="SSF82861">
    <property type="entry name" value="Mechanosensitive channel protein MscS (YggB), transmembrane region"/>
    <property type="match status" value="1"/>
</dbReference>
<dbReference type="InterPro" id="IPR049278">
    <property type="entry name" value="MS_channel_C"/>
</dbReference>
<dbReference type="InterPro" id="IPR011014">
    <property type="entry name" value="MscS_channel_TM-2"/>
</dbReference>
<evidence type="ECO:0000313" key="12">
    <source>
        <dbReference type="Proteomes" id="UP001201549"/>
    </source>
</evidence>
<reference evidence="12" key="1">
    <citation type="submission" date="2023-07" db="EMBL/GenBank/DDBJ databases">
        <title>Shewanella mangrovi sp. nov., an acetaldehyde- degrading bacterium isolated from mangrove sediment.</title>
        <authorList>
            <person name="Liu Y."/>
        </authorList>
    </citation>
    <scope>NUCLEOTIDE SEQUENCE [LARGE SCALE GENOMIC DNA]</scope>
    <source>
        <strain evidence="12">C32</strain>
    </source>
</reference>
<dbReference type="RefSeq" id="WP_238896123.1">
    <property type="nucleotide sequence ID" value="NZ_JAKOGG010000005.1"/>
</dbReference>
<evidence type="ECO:0000256" key="3">
    <source>
        <dbReference type="ARBA" id="ARBA00022475"/>
    </source>
</evidence>
<dbReference type="SUPFAM" id="SSF82689">
    <property type="entry name" value="Mechanosensitive channel protein MscS (YggB), C-terminal domain"/>
    <property type="match status" value="1"/>
</dbReference>
<keyword evidence="6 7" id="KW-0472">Membrane</keyword>
<evidence type="ECO:0000256" key="2">
    <source>
        <dbReference type="ARBA" id="ARBA00008017"/>
    </source>
</evidence>
<evidence type="ECO:0000256" key="6">
    <source>
        <dbReference type="ARBA" id="ARBA00023136"/>
    </source>
</evidence>
<evidence type="ECO:0000313" key="11">
    <source>
        <dbReference type="EMBL" id="MCS4556730.1"/>
    </source>
</evidence>
<dbReference type="Pfam" id="PF21088">
    <property type="entry name" value="MS_channel_1st"/>
    <property type="match status" value="1"/>
</dbReference>
<evidence type="ECO:0000256" key="5">
    <source>
        <dbReference type="ARBA" id="ARBA00022989"/>
    </source>
</evidence>
<feature type="transmembrane region" description="Helical" evidence="7">
    <location>
        <begin position="130"/>
        <end position="153"/>
    </location>
</feature>
<comment type="caution">
    <text evidence="11">The sequence shown here is derived from an EMBL/GenBank/DDBJ whole genome shotgun (WGS) entry which is preliminary data.</text>
</comment>
<accession>A0ABT2FK74</accession>
<comment type="similarity">
    <text evidence="2">Belongs to the MscS (TC 1.A.23) family.</text>
</comment>
<evidence type="ECO:0000256" key="1">
    <source>
        <dbReference type="ARBA" id="ARBA00004651"/>
    </source>
</evidence>
<dbReference type="PANTHER" id="PTHR30566:SF25">
    <property type="entry name" value="INNER MEMBRANE PROTEIN"/>
    <property type="match status" value="1"/>
</dbReference>
<dbReference type="Pfam" id="PF21082">
    <property type="entry name" value="MS_channel_3rd"/>
    <property type="match status" value="1"/>
</dbReference>
<evidence type="ECO:0000259" key="8">
    <source>
        <dbReference type="Pfam" id="PF00924"/>
    </source>
</evidence>
<feature type="transmembrane region" description="Helical" evidence="7">
    <location>
        <begin position="62"/>
        <end position="84"/>
    </location>
</feature>
<dbReference type="EMBL" id="JAKOGG010000005">
    <property type="protein sequence ID" value="MCS4556730.1"/>
    <property type="molecule type" value="Genomic_DNA"/>
</dbReference>
<keyword evidence="4 7" id="KW-0812">Transmembrane</keyword>
<dbReference type="InterPro" id="IPR049142">
    <property type="entry name" value="MS_channel_1st"/>
</dbReference>
<dbReference type="SUPFAM" id="SSF50182">
    <property type="entry name" value="Sm-like ribonucleoproteins"/>
    <property type="match status" value="1"/>
</dbReference>
<feature type="transmembrane region" description="Helical" evidence="7">
    <location>
        <begin position="159"/>
        <end position="181"/>
    </location>
</feature>
<feature type="domain" description="Mechanosensitive ion channel MscS C-terminal" evidence="9">
    <location>
        <begin position="256"/>
        <end position="340"/>
    </location>
</feature>
<dbReference type="InterPro" id="IPR010920">
    <property type="entry name" value="LSM_dom_sf"/>
</dbReference>
<dbReference type="InterPro" id="IPR006685">
    <property type="entry name" value="MscS_channel_2nd"/>
</dbReference>
<dbReference type="Gene3D" id="1.10.287.1260">
    <property type="match status" value="1"/>
</dbReference>
<dbReference type="InterPro" id="IPR011066">
    <property type="entry name" value="MscS_channel_C_sf"/>
</dbReference>
<feature type="domain" description="Mechanosensitive ion channel MscS" evidence="8">
    <location>
        <begin position="183"/>
        <end position="250"/>
    </location>
</feature>
<dbReference type="Pfam" id="PF00924">
    <property type="entry name" value="MS_channel_2nd"/>
    <property type="match status" value="1"/>
</dbReference>
<evidence type="ECO:0000256" key="7">
    <source>
        <dbReference type="SAM" id="Phobius"/>
    </source>
</evidence>
<evidence type="ECO:0000259" key="10">
    <source>
        <dbReference type="Pfam" id="PF21088"/>
    </source>
</evidence>
<keyword evidence="5 7" id="KW-1133">Transmembrane helix</keyword>
<dbReference type="PANTHER" id="PTHR30566">
    <property type="entry name" value="YNAI-RELATED MECHANOSENSITIVE ION CHANNEL"/>
    <property type="match status" value="1"/>
</dbReference>
<organism evidence="11 12">
    <name type="scientific">Shewanella electrica</name>
    <dbReference type="NCBI Taxonomy" id="515560"/>
    <lineage>
        <taxon>Bacteria</taxon>
        <taxon>Pseudomonadati</taxon>
        <taxon>Pseudomonadota</taxon>
        <taxon>Gammaproteobacteria</taxon>
        <taxon>Alteromonadales</taxon>
        <taxon>Shewanellaceae</taxon>
        <taxon>Shewanella</taxon>
    </lineage>
</organism>
<evidence type="ECO:0000259" key="9">
    <source>
        <dbReference type="Pfam" id="PF21082"/>
    </source>
</evidence>
<keyword evidence="3" id="KW-1003">Cell membrane</keyword>
<comment type="subcellular location">
    <subcellularLocation>
        <location evidence="1">Cell membrane</location>
        <topology evidence="1">Multi-pass membrane protein</topology>
    </subcellularLocation>
</comment>
<evidence type="ECO:0000256" key="4">
    <source>
        <dbReference type="ARBA" id="ARBA00022692"/>
    </source>
</evidence>
<proteinExistence type="inferred from homology"/>
<dbReference type="InterPro" id="IPR023408">
    <property type="entry name" value="MscS_beta-dom_sf"/>
</dbReference>
<feature type="domain" description="Mechanosensitive ion channel transmembrane helices 2/3" evidence="10">
    <location>
        <begin position="142"/>
        <end position="182"/>
    </location>
</feature>
<feature type="transmembrane region" description="Helical" evidence="7">
    <location>
        <begin position="20"/>
        <end position="41"/>
    </location>
</feature>
<dbReference type="Gene3D" id="3.30.70.100">
    <property type="match status" value="1"/>
</dbReference>
<gene>
    <name evidence="11" type="ORF">L9G74_09780</name>
</gene>
<protein>
    <submittedName>
        <fullName evidence="11">Mechanosensitive ion channel family protein</fullName>
    </submittedName>
</protein>
<dbReference type="Gene3D" id="2.30.30.60">
    <property type="match status" value="1"/>
</dbReference>
<name>A0ABT2FK74_9GAMM</name>
<feature type="transmembrane region" description="Helical" evidence="7">
    <location>
        <begin position="96"/>
        <end position="118"/>
    </location>
</feature>
<dbReference type="Proteomes" id="UP001201549">
    <property type="component" value="Unassembled WGS sequence"/>
</dbReference>